<sequence>MSIQRGDASRNGVRLHPDDKALSPSASNIGQCNFTEKVQLDDVGFAEKSLELLTRQEIYKKLIETLPKDPPLLKPKRLHSRVIRRAIMGLKLHPVREATLHVLNNDIESAEISMDNYFSALHCESCQPPEVWMLRSVLGRLKKDFANCDEMNQWYQAESTKALMAPAWPWCRDLEAPKPNSVSCLVCKVEQEAHSLRTPNSYENVLMIRKTLNYEWTVLFQWCETKYWHSDGIMPLWAIGPTWLQWTKKSWYENSLVMRPLIPNQSCFLKEY</sequence>
<feature type="region of interest" description="Disordered" evidence="1">
    <location>
        <begin position="1"/>
        <end position="27"/>
    </location>
</feature>
<keyword evidence="3" id="KW-1185">Reference proteome</keyword>
<evidence type="ECO:0000256" key="1">
    <source>
        <dbReference type="SAM" id="MobiDB-lite"/>
    </source>
</evidence>
<evidence type="ECO:0000313" key="3">
    <source>
        <dbReference type="Proteomes" id="UP001373714"/>
    </source>
</evidence>
<reference evidence="2 3" key="1">
    <citation type="submission" date="2019-10" db="EMBL/GenBank/DDBJ databases">
        <authorList>
            <person name="Palmer J.M."/>
        </authorList>
    </citation>
    <scope>NUCLEOTIDE SEQUENCE [LARGE SCALE GENOMIC DNA]</scope>
    <source>
        <strain evidence="2 3">TWF730</strain>
    </source>
</reference>
<accession>A0AAV9VPT4</accession>
<name>A0AAV9VPT4_9PEZI</name>
<protein>
    <submittedName>
        <fullName evidence="2">Uncharacterized protein</fullName>
    </submittedName>
</protein>
<dbReference type="AlphaFoldDB" id="A0AAV9VPT4"/>
<dbReference type="EMBL" id="JAVHNS010000001">
    <property type="protein sequence ID" value="KAK6363026.1"/>
    <property type="molecule type" value="Genomic_DNA"/>
</dbReference>
<proteinExistence type="predicted"/>
<comment type="caution">
    <text evidence="2">The sequence shown here is derived from an EMBL/GenBank/DDBJ whole genome shotgun (WGS) entry which is preliminary data.</text>
</comment>
<gene>
    <name evidence="2" type="ORF">TWF730_000475</name>
</gene>
<evidence type="ECO:0000313" key="2">
    <source>
        <dbReference type="EMBL" id="KAK6363026.1"/>
    </source>
</evidence>
<dbReference type="Proteomes" id="UP001373714">
    <property type="component" value="Unassembled WGS sequence"/>
</dbReference>
<organism evidence="2 3">
    <name type="scientific">Orbilia blumenaviensis</name>
    <dbReference type="NCBI Taxonomy" id="1796055"/>
    <lineage>
        <taxon>Eukaryota</taxon>
        <taxon>Fungi</taxon>
        <taxon>Dikarya</taxon>
        <taxon>Ascomycota</taxon>
        <taxon>Pezizomycotina</taxon>
        <taxon>Orbiliomycetes</taxon>
        <taxon>Orbiliales</taxon>
        <taxon>Orbiliaceae</taxon>
        <taxon>Orbilia</taxon>
    </lineage>
</organism>